<proteinExistence type="predicted"/>
<dbReference type="AlphaFoldDB" id="A0A2H1FDT3"/>
<gene>
    <name evidence="1" type="ORF">NCS_10735</name>
</gene>
<organism evidence="1 2">
    <name type="scientific">Candidatus Nitrosotalea okcheonensis</name>
    <dbReference type="NCBI Taxonomy" id="1903276"/>
    <lineage>
        <taxon>Archaea</taxon>
        <taxon>Nitrososphaerota</taxon>
        <taxon>Nitrososphaeria</taxon>
        <taxon>Nitrosotaleales</taxon>
        <taxon>Nitrosotaleaceae</taxon>
        <taxon>Nitrosotalea</taxon>
    </lineage>
</organism>
<evidence type="ECO:0000313" key="2">
    <source>
        <dbReference type="Proteomes" id="UP000230607"/>
    </source>
</evidence>
<sequence>MITNNVHEILKRQKIGHYDFLKYHFSYDYRRIKLHKSRTVSQDRYFIAFLLWQIYSRTYTRNKKETIL</sequence>
<keyword evidence="2" id="KW-1185">Reference proteome</keyword>
<accession>A0A2H1FDT3</accession>
<dbReference type="EMBL" id="LT841358">
    <property type="protein sequence ID" value="SMH70928.1"/>
    <property type="molecule type" value="Genomic_DNA"/>
</dbReference>
<dbReference type="Proteomes" id="UP000230607">
    <property type="component" value="Chromosome 1"/>
</dbReference>
<name>A0A2H1FDT3_9ARCH</name>
<protein>
    <submittedName>
        <fullName evidence="1">Uncharacterized protein</fullName>
    </submittedName>
</protein>
<reference evidence="2" key="1">
    <citation type="submission" date="2017-03" db="EMBL/GenBank/DDBJ databases">
        <authorList>
            <person name="Herbold C."/>
        </authorList>
    </citation>
    <scope>NUCLEOTIDE SEQUENCE [LARGE SCALE GENOMIC DNA]</scope>
</reference>
<evidence type="ECO:0000313" key="1">
    <source>
        <dbReference type="EMBL" id="SMH70928.1"/>
    </source>
</evidence>